<keyword evidence="3 5" id="KW-0547">Nucleotide-binding</keyword>
<comment type="pathway">
    <text evidence="1 5">Pyrimidine metabolism; UMP biosynthesis via salvage pathway; UMP from uridine: step 1/1.</text>
</comment>
<protein>
    <recommendedName>
        <fullName evidence="5">Uridine kinase</fullName>
        <ecNumber evidence="5">2.7.1.48</ecNumber>
    </recommendedName>
</protein>
<comment type="catalytic activity">
    <reaction evidence="5">
        <text>uridine + ATP = UMP + ADP + H(+)</text>
        <dbReference type="Rhea" id="RHEA:16825"/>
        <dbReference type="ChEBI" id="CHEBI:15378"/>
        <dbReference type="ChEBI" id="CHEBI:16704"/>
        <dbReference type="ChEBI" id="CHEBI:30616"/>
        <dbReference type="ChEBI" id="CHEBI:57865"/>
        <dbReference type="ChEBI" id="CHEBI:456216"/>
        <dbReference type="EC" id="2.7.1.48"/>
    </reaction>
</comment>
<dbReference type="PANTHER" id="PTHR10285">
    <property type="entry name" value="URIDINE KINASE"/>
    <property type="match status" value="1"/>
</dbReference>
<dbReference type="Proteomes" id="UP000664417">
    <property type="component" value="Unassembled WGS sequence"/>
</dbReference>
<evidence type="ECO:0000313" key="8">
    <source>
        <dbReference type="Proteomes" id="UP000664417"/>
    </source>
</evidence>
<proteinExistence type="inferred from homology"/>
<dbReference type="GO" id="GO:0005524">
    <property type="term" value="F:ATP binding"/>
    <property type="evidence" value="ECO:0007669"/>
    <property type="project" value="UniProtKB-KW"/>
</dbReference>
<dbReference type="GO" id="GO:0005737">
    <property type="term" value="C:cytoplasm"/>
    <property type="evidence" value="ECO:0007669"/>
    <property type="project" value="UniProtKB-SubCell"/>
</dbReference>
<dbReference type="Gene3D" id="3.40.50.300">
    <property type="entry name" value="P-loop containing nucleotide triphosphate hydrolases"/>
    <property type="match status" value="1"/>
</dbReference>
<keyword evidence="5" id="KW-0963">Cytoplasm</keyword>
<dbReference type="InterPro" id="IPR027417">
    <property type="entry name" value="P-loop_NTPase"/>
</dbReference>
<gene>
    <name evidence="7" type="primary">udk</name>
    <name evidence="7" type="ORF">J3U88_23880</name>
</gene>
<comment type="similarity">
    <text evidence="5">Belongs to the uridine kinase family.</text>
</comment>
<evidence type="ECO:0000256" key="1">
    <source>
        <dbReference type="ARBA" id="ARBA00004690"/>
    </source>
</evidence>
<name>A0A8J7QFK0_9BACT</name>
<sequence length="219" mass="24924">MSQSSHATTVVIGIAGGSGSGKSTFADLVQAGLDDADLAIIRHDAYYKSLDHLTLDERKQINFDHPASLDTQRMIEDIKRLRAGETIAVPQYDFSLYTRKTQVDELAPPSVLIVEGILIFSEPRLRDLFDMKVFIDTDDDDRLIRRLNRDIGERSRTLTEVLSQYQNTVKPMHLEFVEPSKRWADIIIPHGGKNKVGLDLLSRKLHMLLKRDYPEQLHT</sequence>
<comment type="catalytic activity">
    <reaction evidence="5">
        <text>cytidine + ATP = CMP + ADP + H(+)</text>
        <dbReference type="Rhea" id="RHEA:24674"/>
        <dbReference type="ChEBI" id="CHEBI:15378"/>
        <dbReference type="ChEBI" id="CHEBI:17562"/>
        <dbReference type="ChEBI" id="CHEBI:30616"/>
        <dbReference type="ChEBI" id="CHEBI:60377"/>
        <dbReference type="ChEBI" id="CHEBI:456216"/>
        <dbReference type="EC" id="2.7.1.48"/>
    </reaction>
</comment>
<evidence type="ECO:0000256" key="3">
    <source>
        <dbReference type="ARBA" id="ARBA00022741"/>
    </source>
</evidence>
<dbReference type="EC" id="2.7.1.48" evidence="5"/>
<organism evidence="7 8">
    <name type="scientific">Acanthopleuribacter pedis</name>
    <dbReference type="NCBI Taxonomy" id="442870"/>
    <lineage>
        <taxon>Bacteria</taxon>
        <taxon>Pseudomonadati</taxon>
        <taxon>Acidobacteriota</taxon>
        <taxon>Holophagae</taxon>
        <taxon>Acanthopleuribacterales</taxon>
        <taxon>Acanthopleuribacteraceae</taxon>
        <taxon>Acanthopleuribacter</taxon>
    </lineage>
</organism>
<dbReference type="NCBIfam" id="NF004018">
    <property type="entry name" value="PRK05480.1"/>
    <property type="match status" value="1"/>
</dbReference>
<dbReference type="SUPFAM" id="SSF52540">
    <property type="entry name" value="P-loop containing nucleoside triphosphate hydrolases"/>
    <property type="match status" value="1"/>
</dbReference>
<dbReference type="UniPathway" id="UPA00574">
    <property type="reaction ID" value="UER00637"/>
</dbReference>
<reference evidence="7" key="1">
    <citation type="submission" date="2021-03" db="EMBL/GenBank/DDBJ databases">
        <authorList>
            <person name="Wang G."/>
        </authorList>
    </citation>
    <scope>NUCLEOTIDE SEQUENCE</scope>
    <source>
        <strain evidence="7">KCTC 12899</strain>
    </source>
</reference>
<evidence type="ECO:0000256" key="4">
    <source>
        <dbReference type="ARBA" id="ARBA00022777"/>
    </source>
</evidence>
<keyword evidence="2 5" id="KW-0808">Transferase</keyword>
<evidence type="ECO:0000256" key="5">
    <source>
        <dbReference type="RuleBase" id="RU003825"/>
    </source>
</evidence>
<dbReference type="RefSeq" id="WP_207861514.1">
    <property type="nucleotide sequence ID" value="NZ_JAFREP010000025.1"/>
</dbReference>
<dbReference type="GO" id="GO:0004849">
    <property type="term" value="F:uridine kinase activity"/>
    <property type="evidence" value="ECO:0007669"/>
    <property type="project" value="UniProtKB-EC"/>
</dbReference>
<feature type="domain" description="Phosphoribulokinase/uridine kinase" evidence="6">
    <location>
        <begin position="11"/>
        <end position="196"/>
    </location>
</feature>
<dbReference type="AlphaFoldDB" id="A0A8J7QFK0"/>
<comment type="caution">
    <text evidence="7">The sequence shown here is derived from an EMBL/GenBank/DDBJ whole genome shotgun (WGS) entry which is preliminary data.</text>
</comment>
<dbReference type="CDD" id="cd02023">
    <property type="entry name" value="UMPK"/>
    <property type="match status" value="1"/>
</dbReference>
<keyword evidence="5" id="KW-0067">ATP-binding</keyword>
<comment type="subcellular location">
    <subcellularLocation>
        <location evidence="5">Cytoplasm</location>
    </subcellularLocation>
</comment>
<dbReference type="PRINTS" id="PR00988">
    <property type="entry name" value="URIDINKINASE"/>
</dbReference>
<keyword evidence="8" id="KW-1185">Reference proteome</keyword>
<dbReference type="Pfam" id="PF00485">
    <property type="entry name" value="PRK"/>
    <property type="match status" value="1"/>
</dbReference>
<keyword evidence="4 5" id="KW-0418">Kinase</keyword>
<dbReference type="UniPathway" id="UPA00579">
    <property type="reaction ID" value="UER00640"/>
</dbReference>
<dbReference type="GO" id="GO:0044206">
    <property type="term" value="P:UMP salvage"/>
    <property type="evidence" value="ECO:0007669"/>
    <property type="project" value="UniProtKB-UniPathway"/>
</dbReference>
<comment type="pathway">
    <text evidence="5">Pyrimidine metabolism; CTP biosynthesis via salvage pathway; CTP from cytidine: step 1/3.</text>
</comment>
<dbReference type="InterPro" id="IPR006083">
    <property type="entry name" value="PRK/URK"/>
</dbReference>
<dbReference type="InterPro" id="IPR000764">
    <property type="entry name" value="Uridine_kinase-like"/>
</dbReference>
<evidence type="ECO:0000313" key="7">
    <source>
        <dbReference type="EMBL" id="MBO1321540.1"/>
    </source>
</evidence>
<accession>A0A8J7QFK0</accession>
<evidence type="ECO:0000256" key="2">
    <source>
        <dbReference type="ARBA" id="ARBA00022679"/>
    </source>
</evidence>
<evidence type="ECO:0000259" key="6">
    <source>
        <dbReference type="Pfam" id="PF00485"/>
    </source>
</evidence>
<dbReference type="GO" id="GO:0044211">
    <property type="term" value="P:CTP salvage"/>
    <property type="evidence" value="ECO:0007669"/>
    <property type="project" value="UniProtKB-UniPathway"/>
</dbReference>
<dbReference type="EMBL" id="JAFREP010000025">
    <property type="protein sequence ID" value="MBO1321540.1"/>
    <property type="molecule type" value="Genomic_DNA"/>
</dbReference>
<dbReference type="NCBIfam" id="TIGR00235">
    <property type="entry name" value="udk"/>
    <property type="match status" value="1"/>
</dbReference>